<evidence type="ECO:0000256" key="1">
    <source>
        <dbReference type="SAM" id="Phobius"/>
    </source>
</evidence>
<keyword evidence="1" id="KW-0812">Transmembrane</keyword>
<dbReference type="OrthoDB" id="1164913at2"/>
<gene>
    <name evidence="2" type="ORF">CSW08_01765</name>
</gene>
<accession>A0A2N3HP10</accession>
<organism evidence="2 3">
    <name type="scientific">Confluentibacter flavum</name>
    <dbReference type="NCBI Taxonomy" id="1909700"/>
    <lineage>
        <taxon>Bacteria</taxon>
        <taxon>Pseudomonadati</taxon>
        <taxon>Bacteroidota</taxon>
        <taxon>Flavobacteriia</taxon>
        <taxon>Flavobacteriales</taxon>
        <taxon>Flavobacteriaceae</taxon>
        <taxon>Confluentibacter</taxon>
    </lineage>
</organism>
<name>A0A2N3HP10_9FLAO</name>
<proteinExistence type="predicted"/>
<keyword evidence="1" id="KW-0472">Membrane</keyword>
<dbReference type="AlphaFoldDB" id="A0A2N3HP10"/>
<feature type="transmembrane region" description="Helical" evidence="1">
    <location>
        <begin position="140"/>
        <end position="161"/>
    </location>
</feature>
<sequence>MELLVLSDYGSRENLKMKNPSESDILETMNSIDWNLFHQVCLSKNEYDWMEVGGNLKDDGLSATYGKNNERFVIDKAPTTINQLTEILLSYFNNDGKFNKKYKFTGENNSDSTYDAEKVYKQLFENERKASFEKNKTEKYGLMEIIELFIFAPYYFIRGSYKFKSFKHLKDENYIIKLKQKSIIYILSFLAWFLFINYQINNYKQKRFEEIEKIDISDWKKRHGYE</sequence>
<feature type="transmembrane region" description="Helical" evidence="1">
    <location>
        <begin position="182"/>
        <end position="200"/>
    </location>
</feature>
<dbReference type="RefSeq" id="WP_106658197.1">
    <property type="nucleotide sequence ID" value="NZ_PJEO01000010.1"/>
</dbReference>
<evidence type="ECO:0000313" key="3">
    <source>
        <dbReference type="Proteomes" id="UP000233435"/>
    </source>
</evidence>
<keyword evidence="1" id="KW-1133">Transmembrane helix</keyword>
<protein>
    <submittedName>
        <fullName evidence="2">Uncharacterized protein</fullName>
    </submittedName>
</protein>
<keyword evidence="3" id="KW-1185">Reference proteome</keyword>
<dbReference type="EMBL" id="PJEO01000010">
    <property type="protein sequence ID" value="PKQ46662.1"/>
    <property type="molecule type" value="Genomic_DNA"/>
</dbReference>
<comment type="caution">
    <text evidence="2">The sequence shown here is derived from an EMBL/GenBank/DDBJ whole genome shotgun (WGS) entry which is preliminary data.</text>
</comment>
<reference evidence="2 3" key="1">
    <citation type="submission" date="2017-12" db="EMBL/GenBank/DDBJ databases">
        <title>Confluentibacter flavum sp. nov., isolated from the saline lake.</title>
        <authorList>
            <person name="Yu L."/>
        </authorList>
    </citation>
    <scope>NUCLEOTIDE SEQUENCE [LARGE SCALE GENOMIC DNA]</scope>
    <source>
        <strain evidence="2 3">3B</strain>
    </source>
</reference>
<dbReference type="Proteomes" id="UP000233435">
    <property type="component" value="Unassembled WGS sequence"/>
</dbReference>
<evidence type="ECO:0000313" key="2">
    <source>
        <dbReference type="EMBL" id="PKQ46662.1"/>
    </source>
</evidence>